<keyword evidence="1" id="KW-0145">Chemotaxis</keyword>
<evidence type="ECO:0000313" key="2">
    <source>
        <dbReference type="EMBL" id="SMF04859.1"/>
    </source>
</evidence>
<keyword evidence="3" id="KW-1185">Reference proteome</keyword>
<dbReference type="Proteomes" id="UP000192907">
    <property type="component" value="Unassembled WGS sequence"/>
</dbReference>
<dbReference type="InterPro" id="IPR028976">
    <property type="entry name" value="CheC-like_sf"/>
</dbReference>
<dbReference type="EMBL" id="FWZT01000004">
    <property type="protein sequence ID" value="SMF04859.1"/>
    <property type="molecule type" value="Genomic_DNA"/>
</dbReference>
<gene>
    <name evidence="2" type="ORF">SAMN06296036_10422</name>
</gene>
<organism evidence="2 3">
    <name type="scientific">Pseudobacteriovorax antillogorgiicola</name>
    <dbReference type="NCBI Taxonomy" id="1513793"/>
    <lineage>
        <taxon>Bacteria</taxon>
        <taxon>Pseudomonadati</taxon>
        <taxon>Bdellovibrionota</taxon>
        <taxon>Oligoflexia</taxon>
        <taxon>Oligoflexales</taxon>
        <taxon>Pseudobacteriovoracaceae</taxon>
        <taxon>Pseudobacteriovorax</taxon>
    </lineage>
</organism>
<protein>
    <recommendedName>
        <fullName evidence="4">Chemotaxis phosphatase CheX</fullName>
    </recommendedName>
</protein>
<evidence type="ECO:0000256" key="1">
    <source>
        <dbReference type="ARBA" id="ARBA00022500"/>
    </source>
</evidence>
<sequence>MIQVVPNDWEVRIKRMFDQGLDQATQNLSQMFQEETSFSIEDSSVVSFGPQSSQSLLKPYVEAYGIELSGGTEVLGMAALLFSDQEADHLVADICQEDNVSDDYKTDVLCELSNIIINTCIQELAPELHDNVMGGIPHRLQEALQKQILDSASYLLLSSKFVNRRRDLSGTVTIMLPMQAFRIAA</sequence>
<name>A0A1Y6BIH8_9BACT</name>
<dbReference type="SUPFAM" id="SSF103039">
    <property type="entry name" value="CheC-like"/>
    <property type="match status" value="1"/>
</dbReference>
<dbReference type="Gene3D" id="3.40.1550.10">
    <property type="entry name" value="CheC-like"/>
    <property type="match status" value="1"/>
</dbReference>
<evidence type="ECO:0008006" key="4">
    <source>
        <dbReference type="Google" id="ProtNLM"/>
    </source>
</evidence>
<reference evidence="3" key="1">
    <citation type="submission" date="2017-04" db="EMBL/GenBank/DDBJ databases">
        <authorList>
            <person name="Varghese N."/>
            <person name="Submissions S."/>
        </authorList>
    </citation>
    <scope>NUCLEOTIDE SEQUENCE [LARGE SCALE GENOMIC DNA]</scope>
    <source>
        <strain evidence="3">RKEM611</strain>
    </source>
</reference>
<dbReference type="STRING" id="1513793.SAMN06296036_10422"/>
<dbReference type="AlphaFoldDB" id="A0A1Y6BIH8"/>
<dbReference type="RefSeq" id="WP_132317019.1">
    <property type="nucleotide sequence ID" value="NZ_FWZT01000004.1"/>
</dbReference>
<accession>A0A1Y6BIH8</accession>
<proteinExistence type="predicted"/>
<evidence type="ECO:0000313" key="3">
    <source>
        <dbReference type="Proteomes" id="UP000192907"/>
    </source>
</evidence>
<dbReference type="GO" id="GO:0006935">
    <property type="term" value="P:chemotaxis"/>
    <property type="evidence" value="ECO:0007669"/>
    <property type="project" value="UniProtKB-KW"/>
</dbReference>